<dbReference type="Pfam" id="PF08666">
    <property type="entry name" value="SAF"/>
    <property type="match status" value="1"/>
</dbReference>
<keyword evidence="4" id="KW-0282">Flagellum</keyword>
<evidence type="ECO:0000256" key="1">
    <source>
        <dbReference type="SAM" id="MobiDB-lite"/>
    </source>
</evidence>
<keyword evidence="2" id="KW-1133">Transmembrane helix</keyword>
<keyword evidence="2" id="KW-0472">Membrane</keyword>
<dbReference type="InterPro" id="IPR013974">
    <property type="entry name" value="SAF"/>
</dbReference>
<dbReference type="RefSeq" id="WP_191803244.1">
    <property type="nucleotide sequence ID" value="NZ_JACSQL010000011.1"/>
</dbReference>
<keyword evidence="5" id="KW-1185">Reference proteome</keyword>
<name>A0ABR8T3G1_9BACL</name>
<dbReference type="Gene3D" id="3.90.1210.10">
    <property type="entry name" value="Antifreeze-like/N-acetylneuraminic acid synthase C-terminal domain"/>
    <property type="match status" value="1"/>
</dbReference>
<feature type="transmembrane region" description="Helical" evidence="2">
    <location>
        <begin position="24"/>
        <end position="47"/>
    </location>
</feature>
<organism evidence="4 5">
    <name type="scientific">Paenibacillus gallinarum</name>
    <dbReference type="NCBI Taxonomy" id="2762232"/>
    <lineage>
        <taxon>Bacteria</taxon>
        <taxon>Bacillati</taxon>
        <taxon>Bacillota</taxon>
        <taxon>Bacilli</taxon>
        <taxon>Bacillales</taxon>
        <taxon>Paenibacillaceae</taxon>
        <taxon>Paenibacillus</taxon>
    </lineage>
</organism>
<feature type="region of interest" description="Disordered" evidence="1">
    <location>
        <begin position="286"/>
        <end position="319"/>
    </location>
</feature>
<dbReference type="SMART" id="SM00858">
    <property type="entry name" value="SAF"/>
    <property type="match status" value="1"/>
</dbReference>
<protein>
    <submittedName>
        <fullName evidence="4">Flagella basal body P-ring formation protein FlgA</fullName>
    </submittedName>
</protein>
<evidence type="ECO:0000313" key="4">
    <source>
        <dbReference type="EMBL" id="MBD7970296.1"/>
    </source>
</evidence>
<sequence>MKTKTTIEGRIEMAKNRLRKNKHLVPALIGAAIVFVPFAGIGGFYVYNLNQEHAQETAQYQTQVSQLSGSQTIVYGISRDIKAGERIRSEDLQNVSIDANSVPADAILDDTVIGKYTKISLTVGTPLTQEMVYENGVTPQDLRNQEFRMIELPTKLEKNDYVDVRVKFPSGEDFIVLSKKQVEDLNAGTVWHTMNEQEILTMSSAIVDAYLNDASIYSISYVEPGLQQAAKVTYPANQAVLDLIESDPNIVQKATTALERNLRQKLEQNLNELTPEQIQKYLSNKQNASTINPDTQTNPLTEGQTTDQPLVDDGSTTNP</sequence>
<keyword evidence="4" id="KW-0966">Cell projection</keyword>
<gene>
    <name evidence="4" type="ORF">H9647_19710</name>
</gene>
<evidence type="ECO:0000259" key="3">
    <source>
        <dbReference type="SMART" id="SM00858"/>
    </source>
</evidence>
<keyword evidence="4" id="KW-0969">Cilium</keyword>
<evidence type="ECO:0000313" key="5">
    <source>
        <dbReference type="Proteomes" id="UP000608071"/>
    </source>
</evidence>
<comment type="caution">
    <text evidence="4">The sequence shown here is derived from an EMBL/GenBank/DDBJ whole genome shotgun (WGS) entry which is preliminary data.</text>
</comment>
<feature type="domain" description="SAF" evidence="3">
    <location>
        <begin position="71"/>
        <end position="133"/>
    </location>
</feature>
<accession>A0ABR8T3G1</accession>
<dbReference type="CDD" id="cd11614">
    <property type="entry name" value="SAF_CpaB_FlgA_like"/>
    <property type="match status" value="1"/>
</dbReference>
<reference evidence="4 5" key="1">
    <citation type="submission" date="2020-08" db="EMBL/GenBank/DDBJ databases">
        <title>A Genomic Blueprint of the Chicken Gut Microbiome.</title>
        <authorList>
            <person name="Gilroy R."/>
            <person name="Ravi A."/>
            <person name="Getino M."/>
            <person name="Pursley I."/>
            <person name="Horton D.L."/>
            <person name="Alikhan N.-F."/>
            <person name="Baker D."/>
            <person name="Gharbi K."/>
            <person name="Hall N."/>
            <person name="Watson M."/>
            <person name="Adriaenssens E.M."/>
            <person name="Foster-Nyarko E."/>
            <person name="Jarju S."/>
            <person name="Secka A."/>
            <person name="Antonio M."/>
            <person name="Oren A."/>
            <person name="Chaudhuri R."/>
            <person name="La Ragione R.M."/>
            <person name="Hildebrand F."/>
            <person name="Pallen M.J."/>
        </authorList>
    </citation>
    <scope>NUCLEOTIDE SEQUENCE [LARGE SCALE GENOMIC DNA]</scope>
    <source>
        <strain evidence="4 5">Sa2BVA9</strain>
    </source>
</reference>
<dbReference type="EMBL" id="JACSQL010000011">
    <property type="protein sequence ID" value="MBD7970296.1"/>
    <property type="molecule type" value="Genomic_DNA"/>
</dbReference>
<dbReference type="Proteomes" id="UP000608071">
    <property type="component" value="Unassembled WGS sequence"/>
</dbReference>
<evidence type="ECO:0000256" key="2">
    <source>
        <dbReference type="SAM" id="Phobius"/>
    </source>
</evidence>
<keyword evidence="2" id="KW-0812">Transmembrane</keyword>
<proteinExistence type="predicted"/>